<dbReference type="SMART" id="SM00054">
    <property type="entry name" value="EFh"/>
    <property type="match status" value="3"/>
</dbReference>
<dbReference type="InterPro" id="IPR023214">
    <property type="entry name" value="HAD_sf"/>
</dbReference>
<dbReference type="InterPro" id="IPR006357">
    <property type="entry name" value="HAD-SF_hydro_IIA"/>
</dbReference>
<dbReference type="GO" id="GO:0005737">
    <property type="term" value="C:cytoplasm"/>
    <property type="evidence" value="ECO:0007669"/>
    <property type="project" value="TreeGrafter"/>
</dbReference>
<dbReference type="STRING" id="90262.A0A1X2J117"/>
<keyword evidence="8" id="KW-1185">Reference proteome</keyword>
<dbReference type="InterPro" id="IPR002048">
    <property type="entry name" value="EF_hand_dom"/>
</dbReference>
<comment type="caution">
    <text evidence="7">The sequence shown here is derived from an EMBL/GenBank/DDBJ whole genome shotgun (WGS) entry which is preliminary data.</text>
</comment>
<dbReference type="Pfam" id="PF13242">
    <property type="entry name" value="Hydrolase_like"/>
    <property type="match status" value="1"/>
</dbReference>
<dbReference type="NCBIfam" id="TIGR01460">
    <property type="entry name" value="HAD-SF-IIA"/>
    <property type="match status" value="1"/>
</dbReference>
<dbReference type="InterPro" id="IPR006349">
    <property type="entry name" value="PGP_euk"/>
</dbReference>
<dbReference type="SUPFAM" id="SSF56784">
    <property type="entry name" value="HAD-like"/>
    <property type="match status" value="1"/>
</dbReference>
<dbReference type="EMBL" id="MCGE01000001">
    <property type="protein sequence ID" value="ORZ25522.1"/>
    <property type="molecule type" value="Genomic_DNA"/>
</dbReference>
<feature type="domain" description="EF-hand" evidence="6">
    <location>
        <begin position="404"/>
        <end position="436"/>
    </location>
</feature>
<dbReference type="Proteomes" id="UP000193560">
    <property type="component" value="Unassembled WGS sequence"/>
</dbReference>
<dbReference type="PANTHER" id="PTHR19288:SF46">
    <property type="entry name" value="HALOACID DEHALOGENASE-LIKE HYDROLASE DOMAIN-CONTAINING PROTEIN 2"/>
    <property type="match status" value="1"/>
</dbReference>
<keyword evidence="1" id="KW-0677">Repeat</keyword>
<dbReference type="Pfam" id="PF13499">
    <property type="entry name" value="EF-hand_7"/>
    <property type="match status" value="1"/>
</dbReference>
<accession>A0A1X2J117</accession>
<dbReference type="SUPFAM" id="SSF47473">
    <property type="entry name" value="EF-hand"/>
    <property type="match status" value="1"/>
</dbReference>
<dbReference type="GO" id="GO:0005509">
    <property type="term" value="F:calcium ion binding"/>
    <property type="evidence" value="ECO:0007669"/>
    <property type="project" value="InterPro"/>
</dbReference>
<gene>
    <name evidence="7" type="ORF">BCR42DRAFT_315278</name>
</gene>
<dbReference type="InterPro" id="IPR036412">
    <property type="entry name" value="HAD-like_sf"/>
</dbReference>
<protein>
    <recommendedName>
        <fullName evidence="5">4-nitrophenylphosphatase</fullName>
        <ecNumber evidence="4">3.1.3.41</ecNumber>
    </recommendedName>
</protein>
<evidence type="ECO:0000256" key="2">
    <source>
        <dbReference type="ARBA" id="ARBA00022801"/>
    </source>
</evidence>
<dbReference type="CDD" id="cd00051">
    <property type="entry name" value="EFh"/>
    <property type="match status" value="1"/>
</dbReference>
<sequence length="436" mass="48012">MTKKLTTPQEYDAFLDKFDNFLFDCDGVLWHGTVLIPGVLEAMQKLRQRGKKIYFVTNNSTTSRASFLKKFEKLGIQADIDEIFSSAFATASYLKNVLDFPKDKKVYVIGMTGITEELAHEGIQSCGAEADSGLIDNDAIPNDPSVGAVVVGLDTQVNYKKYAKAFNYLRNNTGIPFIATNEDTTFPIHGTLHPGAGSIAAPLITALNRRPDIVLGKPAQNMMEAIFAQYHLDKSKTCMIGDRLDTDIDFGLKGGLETLCVLTGVSSEQELLDPENKIKPTYYVDSFAVFEWKEAFSLYDKKGNSTVSSTNLGDLLRGLGQNPTQAEVRELIKSVGGSEKQGKCNQVDIDFGTFLTILTRPDGFKPAGSSQEFIQGFQVFDKEGDGYISAGELRYVLTNLGEKLSDEEVDELLKEVEVGKDGRINYVDFVTLVLSN</sequence>
<dbReference type="NCBIfam" id="TIGR01452">
    <property type="entry name" value="PGP_euk"/>
    <property type="match status" value="1"/>
</dbReference>
<evidence type="ECO:0000256" key="4">
    <source>
        <dbReference type="ARBA" id="ARBA00066659"/>
    </source>
</evidence>
<dbReference type="AlphaFoldDB" id="A0A1X2J117"/>
<dbReference type="OrthoDB" id="413953at2759"/>
<comment type="catalytic activity">
    <reaction evidence="3">
        <text>4-nitrophenyl phosphate + H2O = 4-nitrophenol + phosphate + H(+)</text>
        <dbReference type="Rhea" id="RHEA:21664"/>
        <dbReference type="ChEBI" id="CHEBI:15377"/>
        <dbReference type="ChEBI" id="CHEBI:15378"/>
        <dbReference type="ChEBI" id="CHEBI:43474"/>
        <dbReference type="ChEBI" id="CHEBI:57917"/>
        <dbReference type="ChEBI" id="CHEBI:61146"/>
        <dbReference type="EC" id="3.1.3.41"/>
    </reaction>
</comment>
<name>A0A1X2J117_9FUNG</name>
<feature type="domain" description="EF-hand" evidence="6">
    <location>
        <begin position="368"/>
        <end position="403"/>
    </location>
</feature>
<evidence type="ECO:0000313" key="7">
    <source>
        <dbReference type="EMBL" id="ORZ25522.1"/>
    </source>
</evidence>
<proteinExistence type="predicted"/>
<evidence type="ECO:0000259" key="6">
    <source>
        <dbReference type="PROSITE" id="PS50222"/>
    </source>
</evidence>
<feature type="domain" description="EF-hand" evidence="6">
    <location>
        <begin position="287"/>
        <end position="322"/>
    </location>
</feature>
<dbReference type="GO" id="GO:0008967">
    <property type="term" value="F:phosphoglycolate phosphatase activity"/>
    <property type="evidence" value="ECO:0007669"/>
    <property type="project" value="TreeGrafter"/>
</dbReference>
<reference evidence="7 8" key="1">
    <citation type="submission" date="2016-07" db="EMBL/GenBank/DDBJ databases">
        <title>Pervasive Adenine N6-methylation of Active Genes in Fungi.</title>
        <authorList>
            <consortium name="DOE Joint Genome Institute"/>
            <person name="Mondo S.J."/>
            <person name="Dannebaum R.O."/>
            <person name="Kuo R.C."/>
            <person name="Labutti K."/>
            <person name="Haridas S."/>
            <person name="Kuo A."/>
            <person name="Salamov A."/>
            <person name="Ahrendt S.R."/>
            <person name="Lipzen A."/>
            <person name="Sullivan W."/>
            <person name="Andreopoulos W.B."/>
            <person name="Clum A."/>
            <person name="Lindquist E."/>
            <person name="Daum C."/>
            <person name="Ramamoorthy G.K."/>
            <person name="Gryganskyi A."/>
            <person name="Culley D."/>
            <person name="Magnuson J.K."/>
            <person name="James T.Y."/>
            <person name="O'Malley M.A."/>
            <person name="Stajich J.E."/>
            <person name="Spatafora J.W."/>
            <person name="Visel A."/>
            <person name="Grigoriev I.V."/>
        </authorList>
    </citation>
    <scope>NUCLEOTIDE SEQUENCE [LARGE SCALE GENOMIC DNA]</scope>
    <source>
        <strain evidence="7 8">NRRL 1336</strain>
    </source>
</reference>
<evidence type="ECO:0000256" key="5">
    <source>
        <dbReference type="ARBA" id="ARBA00069197"/>
    </source>
</evidence>
<dbReference type="InterPro" id="IPR011992">
    <property type="entry name" value="EF-hand-dom_pair"/>
</dbReference>
<organism evidence="7 8">
    <name type="scientific">Absidia repens</name>
    <dbReference type="NCBI Taxonomy" id="90262"/>
    <lineage>
        <taxon>Eukaryota</taxon>
        <taxon>Fungi</taxon>
        <taxon>Fungi incertae sedis</taxon>
        <taxon>Mucoromycota</taxon>
        <taxon>Mucoromycotina</taxon>
        <taxon>Mucoromycetes</taxon>
        <taxon>Mucorales</taxon>
        <taxon>Cunninghamellaceae</taxon>
        <taxon>Absidia</taxon>
    </lineage>
</organism>
<dbReference type="EC" id="3.1.3.41" evidence="4"/>
<dbReference type="Pfam" id="PF13344">
    <property type="entry name" value="Hydrolase_6"/>
    <property type="match status" value="1"/>
</dbReference>
<dbReference type="PANTHER" id="PTHR19288">
    <property type="entry name" value="4-NITROPHENYLPHOSPHATASE-RELATED"/>
    <property type="match status" value="1"/>
</dbReference>
<evidence type="ECO:0000256" key="1">
    <source>
        <dbReference type="ARBA" id="ARBA00022737"/>
    </source>
</evidence>
<keyword evidence="2" id="KW-0378">Hydrolase</keyword>
<dbReference type="FunFam" id="3.40.50.1000:FF:000039">
    <property type="entry name" value="Phosphoglycolate phosphatase"/>
    <property type="match status" value="1"/>
</dbReference>
<dbReference type="Gene3D" id="3.40.50.1000">
    <property type="entry name" value="HAD superfamily/HAD-like"/>
    <property type="match status" value="2"/>
</dbReference>
<evidence type="ECO:0000313" key="8">
    <source>
        <dbReference type="Proteomes" id="UP000193560"/>
    </source>
</evidence>
<dbReference type="Gene3D" id="1.10.238.10">
    <property type="entry name" value="EF-hand"/>
    <property type="match status" value="2"/>
</dbReference>
<evidence type="ECO:0000256" key="3">
    <source>
        <dbReference type="ARBA" id="ARBA00050247"/>
    </source>
</evidence>
<dbReference type="PROSITE" id="PS50222">
    <property type="entry name" value="EF_HAND_2"/>
    <property type="match status" value="3"/>
</dbReference>
<dbReference type="FunFam" id="1.10.238.10:FF:000003">
    <property type="entry name" value="Calmodulin A"/>
    <property type="match status" value="1"/>
</dbReference>
<dbReference type="GO" id="GO:0004035">
    <property type="term" value="F:alkaline phosphatase activity"/>
    <property type="evidence" value="ECO:0007669"/>
    <property type="project" value="EnsemblFungi"/>
</dbReference>